<comment type="similarity">
    <text evidence="2 9">Belongs to the DXR family.</text>
</comment>
<evidence type="ECO:0000256" key="3">
    <source>
        <dbReference type="ARBA" id="ARBA00022723"/>
    </source>
</evidence>
<feature type="binding site" evidence="9">
    <location>
        <position position="14"/>
    </location>
    <ligand>
        <name>NADPH</name>
        <dbReference type="ChEBI" id="CHEBI:57783"/>
    </ligand>
</feature>
<evidence type="ECO:0000256" key="6">
    <source>
        <dbReference type="ARBA" id="ARBA00023211"/>
    </source>
</evidence>
<feature type="binding site" evidence="9">
    <location>
        <position position="124"/>
    </location>
    <ligand>
        <name>NADPH</name>
        <dbReference type="ChEBI" id="CHEBI:57783"/>
    </ligand>
</feature>
<dbReference type="NCBIfam" id="NF009114">
    <property type="entry name" value="PRK12464.1"/>
    <property type="match status" value="1"/>
</dbReference>
<dbReference type="FunFam" id="3.40.50.720:FF:000045">
    <property type="entry name" value="1-deoxy-D-xylulose 5-phosphate reductoisomerase"/>
    <property type="match status" value="1"/>
</dbReference>
<gene>
    <name evidence="9" type="primary">dxr</name>
    <name evidence="13" type="ORF">CLV97_104128</name>
</gene>
<feature type="binding site" evidence="9">
    <location>
        <position position="219"/>
    </location>
    <ligand>
        <name>1-deoxy-D-xylulose 5-phosphate</name>
        <dbReference type="ChEBI" id="CHEBI:57792"/>
    </ligand>
</feature>
<dbReference type="RefSeq" id="WP_106344268.1">
    <property type="nucleotide sequence ID" value="NZ_PVNE01000004.1"/>
</dbReference>
<dbReference type="GO" id="GO:0030145">
    <property type="term" value="F:manganese ion binding"/>
    <property type="evidence" value="ECO:0007669"/>
    <property type="project" value="TreeGrafter"/>
</dbReference>
<protein>
    <recommendedName>
        <fullName evidence="9">1-deoxy-D-xylulose 5-phosphate reductoisomerase</fullName>
        <shortName evidence="9">DXP reductoisomerase</shortName>
        <ecNumber evidence="9">1.1.1.267</ecNumber>
    </recommendedName>
    <alternativeName>
        <fullName evidence="9">1-deoxyxylulose-5-phosphate reductoisomerase</fullName>
    </alternativeName>
    <alternativeName>
        <fullName evidence="9">2-C-methyl-D-erythritol 4-phosphate synthase</fullName>
    </alternativeName>
</protein>
<dbReference type="GO" id="GO:0051484">
    <property type="term" value="P:isopentenyl diphosphate biosynthetic process, methylerythritol 4-phosphate pathway involved in terpenoid biosynthetic process"/>
    <property type="evidence" value="ECO:0007669"/>
    <property type="project" value="TreeGrafter"/>
</dbReference>
<dbReference type="EC" id="1.1.1.267" evidence="9"/>
<comment type="catalytic activity">
    <reaction evidence="8">
        <text>2-C-methyl-D-erythritol 4-phosphate + NADP(+) = 1-deoxy-D-xylulose 5-phosphate + NADPH + H(+)</text>
        <dbReference type="Rhea" id="RHEA:13717"/>
        <dbReference type="ChEBI" id="CHEBI:15378"/>
        <dbReference type="ChEBI" id="CHEBI:57783"/>
        <dbReference type="ChEBI" id="CHEBI:57792"/>
        <dbReference type="ChEBI" id="CHEBI:58262"/>
        <dbReference type="ChEBI" id="CHEBI:58349"/>
        <dbReference type="EC" id="1.1.1.267"/>
    </reaction>
    <physiologicalReaction direction="right-to-left" evidence="8">
        <dbReference type="Rhea" id="RHEA:13719"/>
    </physiologicalReaction>
</comment>
<evidence type="ECO:0000259" key="12">
    <source>
        <dbReference type="Pfam" id="PF13288"/>
    </source>
</evidence>
<evidence type="ECO:0000313" key="13">
    <source>
        <dbReference type="EMBL" id="PRX41888.1"/>
    </source>
</evidence>
<dbReference type="PANTHER" id="PTHR30525:SF0">
    <property type="entry name" value="1-DEOXY-D-XYLULOSE 5-PHOSPHATE REDUCTOISOMERASE, CHLOROPLASTIC"/>
    <property type="match status" value="1"/>
</dbReference>
<dbReference type="NCBIfam" id="TIGR00243">
    <property type="entry name" value="Dxr"/>
    <property type="match status" value="1"/>
</dbReference>
<dbReference type="GO" id="GO:0030604">
    <property type="term" value="F:1-deoxy-D-xylulose-5-phosphate reductoisomerase activity"/>
    <property type="evidence" value="ECO:0007669"/>
    <property type="project" value="UniProtKB-UniRule"/>
</dbReference>
<comment type="caution">
    <text evidence="13">The sequence shown here is derived from an EMBL/GenBank/DDBJ whole genome shotgun (WGS) entry which is preliminary data.</text>
</comment>
<accession>A0A2T0LI13</accession>
<reference evidence="13 14" key="1">
    <citation type="submission" date="2018-03" db="EMBL/GenBank/DDBJ databases">
        <title>Genomic Encyclopedia of Archaeal and Bacterial Type Strains, Phase II (KMG-II): from individual species to whole genera.</title>
        <authorList>
            <person name="Goeker M."/>
        </authorList>
    </citation>
    <scope>NUCLEOTIDE SEQUENCE [LARGE SCALE GENOMIC DNA]</scope>
    <source>
        <strain evidence="13 14">DSM 44946</strain>
    </source>
</reference>
<feature type="binding site" evidence="9">
    <location>
        <position position="13"/>
    </location>
    <ligand>
        <name>NADPH</name>
        <dbReference type="ChEBI" id="CHEBI:57783"/>
    </ligand>
</feature>
<evidence type="ECO:0000256" key="9">
    <source>
        <dbReference type="HAMAP-Rule" id="MF_00183"/>
    </source>
</evidence>
<feature type="binding site" evidence="9">
    <location>
        <position position="219"/>
    </location>
    <ligand>
        <name>Mn(2+)</name>
        <dbReference type="ChEBI" id="CHEBI:29035"/>
    </ligand>
</feature>
<feature type="binding site" evidence="9">
    <location>
        <position position="11"/>
    </location>
    <ligand>
        <name>NADPH</name>
        <dbReference type="ChEBI" id="CHEBI:57783"/>
    </ligand>
</feature>
<dbReference type="EMBL" id="PVNE01000004">
    <property type="protein sequence ID" value="PRX41888.1"/>
    <property type="molecule type" value="Genomic_DNA"/>
</dbReference>
<dbReference type="Gene3D" id="3.40.50.720">
    <property type="entry name" value="NAD(P)-binding Rossmann-like Domain"/>
    <property type="match status" value="1"/>
</dbReference>
<feature type="binding site" evidence="9">
    <location>
        <position position="203"/>
    </location>
    <ligand>
        <name>NADPH</name>
        <dbReference type="ChEBI" id="CHEBI:57783"/>
    </ligand>
</feature>
<dbReference type="InterPro" id="IPR003821">
    <property type="entry name" value="DXP_reductoisomerase"/>
</dbReference>
<feature type="binding site" evidence="9">
    <location>
        <position position="39"/>
    </location>
    <ligand>
        <name>NADPH</name>
        <dbReference type="ChEBI" id="CHEBI:57783"/>
    </ligand>
</feature>
<comment type="cofactor">
    <cofactor evidence="9">
        <name>Mg(2+)</name>
        <dbReference type="ChEBI" id="CHEBI:18420"/>
    </cofactor>
    <cofactor evidence="9">
        <name>Mn(2+)</name>
        <dbReference type="ChEBI" id="CHEBI:29035"/>
    </cofactor>
</comment>
<dbReference type="UniPathway" id="UPA00056">
    <property type="reaction ID" value="UER00092"/>
</dbReference>
<feature type="binding site" evidence="9">
    <location>
        <position position="122"/>
    </location>
    <ligand>
        <name>NADPH</name>
        <dbReference type="ChEBI" id="CHEBI:57783"/>
    </ligand>
</feature>
<keyword evidence="6 9" id="KW-0464">Manganese</keyword>
<feature type="binding site" evidence="9">
    <location>
        <position position="37"/>
    </location>
    <ligand>
        <name>NADPH</name>
        <dbReference type="ChEBI" id="CHEBI:57783"/>
    </ligand>
</feature>
<evidence type="ECO:0000256" key="4">
    <source>
        <dbReference type="ARBA" id="ARBA00022857"/>
    </source>
</evidence>
<dbReference type="Proteomes" id="UP000237797">
    <property type="component" value="Unassembled WGS sequence"/>
</dbReference>
<sequence length="387" mass="41875">MKQRIAVLGSTGSIGKNTLAVVREHPEQFEVIGLAAGSNVQEMVRQIREFSPRIVSMASPEAAEQVQREAGPGVRVVCGEEGVSEVATHPEASIVVSAIVGSRGLRPTLAAIRAGKTIALANKETLVMAGSIVMREAEKAGISILPVDSEHSAIFQCLNGERTAEVRRLILTASGGAFRDLPREALGSVTREQALTHPNWSMGAKVTIDSATMMNKGLEVIEARWLFNMPYDRIDVVIHPESIIHSMVEFRDGAVMAQLGTPDMRVPIQYALSYPERLPLTARPLDLIALGALHFRPADFNRYPCLKMAYEAGRAGGTMPAVLNAANEVAVERFLAGEIPFLAIEEVIERVLSMHGCISDPTLEAIEEADRWAREQAKACPVNPSAV</sequence>
<feature type="binding site" evidence="9">
    <location>
        <position position="123"/>
    </location>
    <ligand>
        <name>1-deoxy-D-xylulose 5-phosphate</name>
        <dbReference type="ChEBI" id="CHEBI:57792"/>
    </ligand>
</feature>
<evidence type="ECO:0000256" key="5">
    <source>
        <dbReference type="ARBA" id="ARBA00023002"/>
    </source>
</evidence>
<name>A0A2T0LI13_9BACL</name>
<comment type="function">
    <text evidence="9">Catalyzes the NADPH-dependent rearrangement and reduction of 1-deoxy-D-xylulose-5-phosphate (DXP) to 2-C-methyl-D-erythritol 4-phosphate (MEP).</text>
</comment>
<evidence type="ECO:0000313" key="14">
    <source>
        <dbReference type="Proteomes" id="UP000237797"/>
    </source>
</evidence>
<evidence type="ECO:0000256" key="2">
    <source>
        <dbReference type="ARBA" id="ARBA00006825"/>
    </source>
</evidence>
<dbReference type="Gene3D" id="1.10.1740.10">
    <property type="match status" value="1"/>
</dbReference>
<feature type="binding site" evidence="9">
    <location>
        <position position="150"/>
    </location>
    <ligand>
        <name>Mn(2+)</name>
        <dbReference type="ChEBI" id="CHEBI:29035"/>
    </ligand>
</feature>
<dbReference type="InterPro" id="IPR013644">
    <property type="entry name" value="DXP_reductoisomerase_C"/>
</dbReference>
<feature type="binding site" evidence="9">
    <location>
        <position position="210"/>
    </location>
    <ligand>
        <name>1-deoxy-D-xylulose 5-phosphate</name>
        <dbReference type="ChEBI" id="CHEBI:57792"/>
    </ligand>
</feature>
<dbReference type="GO" id="GO:0070402">
    <property type="term" value="F:NADPH binding"/>
    <property type="evidence" value="ECO:0007669"/>
    <property type="project" value="InterPro"/>
</dbReference>
<dbReference type="InterPro" id="IPR026877">
    <property type="entry name" value="DXPR_C"/>
</dbReference>
<dbReference type="PANTHER" id="PTHR30525">
    <property type="entry name" value="1-DEOXY-D-XYLULOSE 5-PHOSPHATE REDUCTOISOMERASE"/>
    <property type="match status" value="1"/>
</dbReference>
<comment type="caution">
    <text evidence="9">Lacks conserved residue(s) required for the propagation of feature annotation.</text>
</comment>
<keyword evidence="13" id="KW-0413">Isomerase</keyword>
<organism evidence="13 14">
    <name type="scientific">Planifilum fimeticola</name>
    <dbReference type="NCBI Taxonomy" id="201975"/>
    <lineage>
        <taxon>Bacteria</taxon>
        <taxon>Bacillati</taxon>
        <taxon>Bacillota</taxon>
        <taxon>Bacilli</taxon>
        <taxon>Bacillales</taxon>
        <taxon>Thermoactinomycetaceae</taxon>
        <taxon>Planifilum</taxon>
    </lineage>
</organism>
<feature type="binding site" evidence="9">
    <location>
        <position position="215"/>
    </location>
    <ligand>
        <name>1-deoxy-D-xylulose 5-phosphate</name>
        <dbReference type="ChEBI" id="CHEBI:57792"/>
    </ligand>
</feature>
<evidence type="ECO:0000259" key="10">
    <source>
        <dbReference type="Pfam" id="PF02670"/>
    </source>
</evidence>
<evidence type="ECO:0000256" key="1">
    <source>
        <dbReference type="ARBA" id="ARBA00005094"/>
    </source>
</evidence>
<keyword evidence="5 9" id="KW-0560">Oxidoreductase</keyword>
<keyword evidence="14" id="KW-1185">Reference proteome</keyword>
<dbReference type="InterPro" id="IPR036291">
    <property type="entry name" value="NAD(P)-bd_dom_sf"/>
</dbReference>
<feature type="binding site" evidence="9">
    <location>
        <position position="150"/>
    </location>
    <ligand>
        <name>1-deoxy-D-xylulose 5-phosphate</name>
        <dbReference type="ChEBI" id="CHEBI:57792"/>
    </ligand>
</feature>
<feature type="binding site" evidence="9">
    <location>
        <position position="149"/>
    </location>
    <ligand>
        <name>1-deoxy-D-xylulose 5-phosphate</name>
        <dbReference type="ChEBI" id="CHEBI:57792"/>
    </ligand>
</feature>
<dbReference type="InterPro" id="IPR013512">
    <property type="entry name" value="DXP_reductoisomerase_N"/>
</dbReference>
<dbReference type="Pfam" id="PF08436">
    <property type="entry name" value="DXP_redisom_C"/>
    <property type="match status" value="1"/>
</dbReference>
<dbReference type="Pfam" id="PF02670">
    <property type="entry name" value="DXP_reductoisom"/>
    <property type="match status" value="1"/>
</dbReference>
<evidence type="ECO:0000256" key="8">
    <source>
        <dbReference type="ARBA" id="ARBA00048543"/>
    </source>
</evidence>
<feature type="binding site" evidence="9">
    <location>
        <position position="174"/>
    </location>
    <ligand>
        <name>1-deoxy-D-xylulose 5-phosphate</name>
        <dbReference type="ChEBI" id="CHEBI:57792"/>
    </ligand>
</feature>
<dbReference type="SUPFAM" id="SSF69055">
    <property type="entry name" value="1-deoxy-D-xylulose-5-phosphate reductoisomerase, C-terminal domain"/>
    <property type="match status" value="1"/>
</dbReference>
<comment type="pathway">
    <text evidence="1 9">Isoprenoid biosynthesis; isopentenyl diphosphate biosynthesis via DXP pathway; isopentenyl diphosphate from 1-deoxy-D-xylulose 5-phosphate: step 1/6.</text>
</comment>
<dbReference type="GO" id="GO:0016853">
    <property type="term" value="F:isomerase activity"/>
    <property type="evidence" value="ECO:0007669"/>
    <property type="project" value="UniProtKB-KW"/>
</dbReference>
<dbReference type="OrthoDB" id="9806546at2"/>
<dbReference type="HAMAP" id="MF_00183">
    <property type="entry name" value="DXP_reductoisom"/>
    <property type="match status" value="1"/>
</dbReference>
<feature type="binding site" evidence="9">
    <location>
        <position position="148"/>
    </location>
    <ligand>
        <name>Mn(2+)</name>
        <dbReference type="ChEBI" id="CHEBI:29035"/>
    </ligand>
</feature>
<dbReference type="Pfam" id="PF13288">
    <property type="entry name" value="DXPR_C"/>
    <property type="match status" value="1"/>
</dbReference>
<dbReference type="SUPFAM" id="SSF51735">
    <property type="entry name" value="NAD(P)-binding Rossmann-fold domains"/>
    <property type="match status" value="1"/>
</dbReference>
<feature type="binding site" evidence="9">
    <location>
        <position position="216"/>
    </location>
    <ligand>
        <name>1-deoxy-D-xylulose 5-phosphate</name>
        <dbReference type="ChEBI" id="CHEBI:57792"/>
    </ligand>
</feature>
<evidence type="ECO:0000259" key="11">
    <source>
        <dbReference type="Pfam" id="PF08436"/>
    </source>
</evidence>
<feature type="binding site" evidence="9">
    <location>
        <position position="197"/>
    </location>
    <ligand>
        <name>1-deoxy-D-xylulose 5-phosphate</name>
        <dbReference type="ChEBI" id="CHEBI:57792"/>
    </ligand>
</feature>
<dbReference type="AlphaFoldDB" id="A0A2T0LI13"/>
<feature type="domain" description="1-deoxy-D-xylulose 5-phosphate reductoisomerase N-terminal" evidence="10">
    <location>
        <begin position="5"/>
        <end position="130"/>
    </location>
</feature>
<keyword evidence="4 9" id="KW-0521">NADP</keyword>
<keyword evidence="7 9" id="KW-0414">Isoprene biosynthesis</keyword>
<feature type="domain" description="DXP reductoisomerase C-terminal" evidence="12">
    <location>
        <begin position="259"/>
        <end position="375"/>
    </location>
</feature>
<dbReference type="SUPFAM" id="SSF55347">
    <property type="entry name" value="Glyceraldehyde-3-phosphate dehydrogenase-like, C-terminal domain"/>
    <property type="match status" value="1"/>
</dbReference>
<evidence type="ECO:0000256" key="7">
    <source>
        <dbReference type="ARBA" id="ARBA00023229"/>
    </source>
</evidence>
<dbReference type="PIRSF" id="PIRSF006205">
    <property type="entry name" value="Dxp_reductismrs"/>
    <property type="match status" value="1"/>
</dbReference>
<feature type="binding site" evidence="9">
    <location>
        <position position="12"/>
    </location>
    <ligand>
        <name>NADPH</name>
        <dbReference type="ChEBI" id="CHEBI:57783"/>
    </ligand>
</feature>
<keyword evidence="9" id="KW-0460">Magnesium</keyword>
<feature type="domain" description="1-deoxy-D-xylulose 5-phosphate reductoisomerase C-terminal" evidence="11">
    <location>
        <begin position="144"/>
        <end position="227"/>
    </location>
</feature>
<keyword evidence="3 9" id="KW-0479">Metal-binding</keyword>
<dbReference type="InterPro" id="IPR036169">
    <property type="entry name" value="DXPR_C_sf"/>
</dbReference>
<proteinExistence type="inferred from homology"/>